<dbReference type="NCBIfam" id="TIGR01488">
    <property type="entry name" value="HAD-SF-IB"/>
    <property type="match status" value="1"/>
</dbReference>
<dbReference type="InterPro" id="IPR050582">
    <property type="entry name" value="HAD-like_SerB"/>
</dbReference>
<evidence type="ECO:0000256" key="1">
    <source>
        <dbReference type="ARBA" id="ARBA00001946"/>
    </source>
</evidence>
<dbReference type="CDD" id="cd07500">
    <property type="entry name" value="HAD_PSP"/>
    <property type="match status" value="1"/>
</dbReference>
<protein>
    <recommendedName>
        <fullName evidence="4">phosphoserine phosphatase</fullName>
        <ecNumber evidence="4">3.1.3.3</ecNumber>
    </recommendedName>
    <alternativeName>
        <fullName evidence="10">O-phosphoserine phosphohydrolase</fullName>
    </alternativeName>
</protein>
<dbReference type="PANTHER" id="PTHR43344">
    <property type="entry name" value="PHOSPHOSERINE PHOSPHATASE"/>
    <property type="match status" value="1"/>
</dbReference>
<dbReference type="GO" id="GO:0005737">
    <property type="term" value="C:cytoplasm"/>
    <property type="evidence" value="ECO:0007669"/>
    <property type="project" value="TreeGrafter"/>
</dbReference>
<dbReference type="SFLD" id="SFLDG01137">
    <property type="entry name" value="C1.6.1:_Phosphoserine_Phosphat"/>
    <property type="match status" value="1"/>
</dbReference>
<dbReference type="Pfam" id="PF12710">
    <property type="entry name" value="HAD"/>
    <property type="match status" value="1"/>
</dbReference>
<comment type="catalytic activity">
    <reaction evidence="11">
        <text>O-phospho-L-serine + H2O = L-serine + phosphate</text>
        <dbReference type="Rhea" id="RHEA:21208"/>
        <dbReference type="ChEBI" id="CHEBI:15377"/>
        <dbReference type="ChEBI" id="CHEBI:33384"/>
        <dbReference type="ChEBI" id="CHEBI:43474"/>
        <dbReference type="ChEBI" id="CHEBI:57524"/>
        <dbReference type="EC" id="3.1.3.3"/>
    </reaction>
</comment>
<evidence type="ECO:0000256" key="5">
    <source>
        <dbReference type="ARBA" id="ARBA00022605"/>
    </source>
</evidence>
<dbReference type="InterPro" id="IPR023214">
    <property type="entry name" value="HAD_sf"/>
</dbReference>
<feature type="active site" description="Nucleophile" evidence="13">
    <location>
        <position position="168"/>
    </location>
</feature>
<evidence type="ECO:0000256" key="2">
    <source>
        <dbReference type="ARBA" id="ARBA00005135"/>
    </source>
</evidence>
<sequence length="370" mass="39116">MTASHILSVGPNIYSATETLLTGLGSHPLASLTIRRIGDQLLMSTEGSFENTDGIEDNLFNVGQRPETTLATPHERPTHRLVLQAPHFTGPGLFELLDALTDLTEIPSRIDLVSTEPLSVVVAHVALPTEPGENTTQAIRDLSARTGVDIALVPGGRYPFARKLVVMDCDSTLIDAEVIDELASFAGKKAEVAAITDRAMHGELDFSESLRERVACLEGIPDSVFAEVADAISFNPGALDLVAACNELGWSTAVVSGGFTPVLDRLVARAGITYAHANTLEVRDGKLTGKVVGTIVDKHEKARFARACAEREGIPLERVIAIGDGANDMEMVGAAGLGVAYMAKPALKAVADTSLNHSRLDAVLPIAGVL</sequence>
<organism evidence="14 15">
    <name type="scientific">Corynebacterium glucuronolyticum</name>
    <dbReference type="NCBI Taxonomy" id="39791"/>
    <lineage>
        <taxon>Bacteria</taxon>
        <taxon>Bacillati</taxon>
        <taxon>Actinomycetota</taxon>
        <taxon>Actinomycetes</taxon>
        <taxon>Mycobacteriales</taxon>
        <taxon>Corynebacteriaceae</taxon>
        <taxon>Corynebacterium</taxon>
    </lineage>
</organism>
<dbReference type="EC" id="3.1.3.3" evidence="4"/>
<dbReference type="Gene3D" id="3.40.50.1000">
    <property type="entry name" value="HAD superfamily/HAD-like"/>
    <property type="match status" value="1"/>
</dbReference>
<comment type="similarity">
    <text evidence="3">Belongs to the HAD-like hydrolase superfamily. SerB family.</text>
</comment>
<dbReference type="NCBIfam" id="TIGR00338">
    <property type="entry name" value="serB"/>
    <property type="match status" value="1"/>
</dbReference>
<keyword evidence="9" id="KW-0718">Serine biosynthesis</keyword>
<evidence type="ECO:0000256" key="4">
    <source>
        <dbReference type="ARBA" id="ARBA00012640"/>
    </source>
</evidence>
<evidence type="ECO:0000313" key="14">
    <source>
        <dbReference type="EMBL" id="QQB47334.1"/>
    </source>
</evidence>
<dbReference type="GO" id="GO:0006564">
    <property type="term" value="P:L-serine biosynthetic process"/>
    <property type="evidence" value="ECO:0007669"/>
    <property type="project" value="UniProtKB-KW"/>
</dbReference>
<dbReference type="AlphaFoldDB" id="A0A7T4EH68"/>
<dbReference type="SFLD" id="SFLDS00003">
    <property type="entry name" value="Haloacid_Dehalogenase"/>
    <property type="match status" value="1"/>
</dbReference>
<feature type="active site" description="Proton donor" evidence="13">
    <location>
        <position position="170"/>
    </location>
</feature>
<dbReference type="SFLD" id="SFLDF00029">
    <property type="entry name" value="phosphoserine_phosphatase"/>
    <property type="match status" value="1"/>
</dbReference>
<evidence type="ECO:0000256" key="6">
    <source>
        <dbReference type="ARBA" id="ARBA00022723"/>
    </source>
</evidence>
<dbReference type="InterPro" id="IPR036412">
    <property type="entry name" value="HAD-like_sf"/>
</dbReference>
<evidence type="ECO:0000256" key="11">
    <source>
        <dbReference type="ARBA" id="ARBA00048138"/>
    </source>
</evidence>
<keyword evidence="7 14" id="KW-0378">Hydrolase</keyword>
<comment type="pathway">
    <text evidence="2">Amino-acid biosynthesis; L-serine biosynthesis; L-serine from 3-phospho-D-glycerate: step 3/3.</text>
</comment>
<dbReference type="GO" id="GO:0036424">
    <property type="term" value="F:L-phosphoserine phosphatase activity"/>
    <property type="evidence" value="ECO:0007669"/>
    <property type="project" value="InterPro"/>
</dbReference>
<evidence type="ECO:0000313" key="15">
    <source>
        <dbReference type="Proteomes" id="UP000596145"/>
    </source>
</evidence>
<dbReference type="SFLD" id="SFLDG01136">
    <property type="entry name" value="C1.6:_Phosphoserine_Phosphatas"/>
    <property type="match status" value="1"/>
</dbReference>
<keyword evidence="6" id="KW-0479">Metal-binding</keyword>
<accession>A0A7T4EH68</accession>
<dbReference type="InterPro" id="IPR004469">
    <property type="entry name" value="PSP"/>
</dbReference>
<dbReference type="GO" id="GO:0000287">
    <property type="term" value="F:magnesium ion binding"/>
    <property type="evidence" value="ECO:0007669"/>
    <property type="project" value="TreeGrafter"/>
</dbReference>
<dbReference type="Proteomes" id="UP000596145">
    <property type="component" value="Chromosome"/>
</dbReference>
<keyword evidence="8" id="KW-0460">Magnesium</keyword>
<evidence type="ECO:0000256" key="9">
    <source>
        <dbReference type="ARBA" id="ARBA00023299"/>
    </source>
</evidence>
<dbReference type="EMBL" id="CP066007">
    <property type="protein sequence ID" value="QQB47334.1"/>
    <property type="molecule type" value="Genomic_DNA"/>
</dbReference>
<evidence type="ECO:0000256" key="12">
    <source>
        <dbReference type="ARBA" id="ARBA00048523"/>
    </source>
</evidence>
<evidence type="ECO:0000256" key="10">
    <source>
        <dbReference type="ARBA" id="ARBA00031693"/>
    </source>
</evidence>
<gene>
    <name evidence="14" type="primary">serB</name>
    <name evidence="14" type="ORF">I6I10_05430</name>
</gene>
<comment type="catalytic activity">
    <reaction evidence="12">
        <text>O-phospho-D-serine + H2O = D-serine + phosphate</text>
        <dbReference type="Rhea" id="RHEA:24873"/>
        <dbReference type="ChEBI" id="CHEBI:15377"/>
        <dbReference type="ChEBI" id="CHEBI:35247"/>
        <dbReference type="ChEBI" id="CHEBI:43474"/>
        <dbReference type="ChEBI" id="CHEBI:58680"/>
        <dbReference type="EC" id="3.1.3.3"/>
    </reaction>
</comment>
<name>A0A7T4EH68_9CORY</name>
<evidence type="ECO:0000256" key="8">
    <source>
        <dbReference type="ARBA" id="ARBA00022842"/>
    </source>
</evidence>
<comment type="cofactor">
    <cofactor evidence="1">
        <name>Mg(2+)</name>
        <dbReference type="ChEBI" id="CHEBI:18420"/>
    </cofactor>
</comment>
<dbReference type="UniPathway" id="UPA00135">
    <property type="reaction ID" value="UER00198"/>
</dbReference>
<evidence type="ECO:0000256" key="7">
    <source>
        <dbReference type="ARBA" id="ARBA00022801"/>
    </source>
</evidence>
<evidence type="ECO:0000256" key="13">
    <source>
        <dbReference type="PIRSR" id="PIRSR604469-1"/>
    </source>
</evidence>
<proteinExistence type="inferred from homology"/>
<keyword evidence="5" id="KW-0028">Amino-acid biosynthesis</keyword>
<reference evidence="14 15" key="1">
    <citation type="submission" date="2020-12" db="EMBL/GenBank/DDBJ databases">
        <title>FDA dAtabase for Regulatory Grade micrObial Sequences (FDA-ARGOS): Supporting development and validation of Infectious Disease Dx tests.</title>
        <authorList>
            <person name="Sproer C."/>
            <person name="Gronow S."/>
            <person name="Severitt S."/>
            <person name="Schroder I."/>
            <person name="Tallon L."/>
            <person name="Sadzewicz L."/>
            <person name="Zhao X."/>
            <person name="Boylan J."/>
            <person name="Ott S."/>
            <person name="Bowen H."/>
            <person name="Vavikolanu K."/>
            <person name="Mehta A."/>
            <person name="Aluvathingal J."/>
            <person name="Nadendla S."/>
            <person name="Lowell S."/>
            <person name="Myers T."/>
            <person name="Yan Y."/>
            <person name="Sichtig H."/>
        </authorList>
    </citation>
    <scope>NUCLEOTIDE SEQUENCE [LARGE SCALE GENOMIC DNA]</scope>
    <source>
        <strain evidence="14 15">FDAARGOS_1053</strain>
    </source>
</reference>
<dbReference type="PANTHER" id="PTHR43344:SF2">
    <property type="entry name" value="PHOSPHOSERINE PHOSPHATASE"/>
    <property type="match status" value="1"/>
</dbReference>
<dbReference type="SUPFAM" id="SSF56784">
    <property type="entry name" value="HAD-like"/>
    <property type="match status" value="1"/>
</dbReference>
<dbReference type="OrthoDB" id="9792539at2"/>
<dbReference type="RefSeq" id="WP_084036113.1">
    <property type="nucleotide sequence ID" value="NZ_CP066007.1"/>
</dbReference>
<evidence type="ECO:0000256" key="3">
    <source>
        <dbReference type="ARBA" id="ARBA00009184"/>
    </source>
</evidence>
<dbReference type="GeneID" id="92760825"/>